<evidence type="ECO:0000313" key="1">
    <source>
        <dbReference type="Proteomes" id="UP000000437"/>
    </source>
</evidence>
<reference evidence="2" key="1">
    <citation type="submission" date="2025-08" db="UniProtKB">
        <authorList>
            <consortium name="RefSeq"/>
        </authorList>
    </citation>
    <scope>IDENTIFICATION</scope>
    <source>
        <strain evidence="2">Tuebingen</strain>
        <tissue evidence="2">Fibroblasts and whole tissue</tissue>
    </source>
</reference>
<name>A0AC58IH93_DANRE</name>
<protein>
    <submittedName>
        <fullName evidence="2">Uncharacterized protein isoform X3</fullName>
    </submittedName>
</protein>
<gene>
    <name evidence="2" type="primary">LOC108181107</name>
</gene>
<proteinExistence type="predicted"/>
<sequence length="105" mass="11614">MSTRTPPQFSSSTRLYITTEPGQLTELDECLNHTAEVFMDQNQAQWQIIGFISALMCGCLLIVLIVSSLVFAAGKTEGLEKHIHAADILLTQVTYQPQDLNKSVC</sequence>
<evidence type="ECO:0000313" key="2">
    <source>
        <dbReference type="RefSeq" id="XP_073793613.1"/>
    </source>
</evidence>
<organism evidence="1 2">
    <name type="scientific">Danio rerio</name>
    <name type="common">Zebrafish</name>
    <name type="synonym">Brachydanio rerio</name>
    <dbReference type="NCBI Taxonomy" id="7955"/>
    <lineage>
        <taxon>Eukaryota</taxon>
        <taxon>Metazoa</taxon>
        <taxon>Chordata</taxon>
        <taxon>Craniata</taxon>
        <taxon>Vertebrata</taxon>
        <taxon>Euteleostomi</taxon>
        <taxon>Actinopterygii</taxon>
        <taxon>Neopterygii</taxon>
        <taxon>Teleostei</taxon>
        <taxon>Ostariophysi</taxon>
        <taxon>Cypriniformes</taxon>
        <taxon>Danionidae</taxon>
        <taxon>Danioninae</taxon>
        <taxon>Danio</taxon>
    </lineage>
</organism>
<dbReference type="Proteomes" id="UP000000437">
    <property type="component" value="Chromosome 22"/>
</dbReference>
<keyword evidence="1" id="KW-1185">Reference proteome</keyword>
<dbReference type="RefSeq" id="XP_073793613.1">
    <property type="nucleotide sequence ID" value="XM_073937512.1"/>
</dbReference>
<accession>A0AC58IH93</accession>